<feature type="repeat" description="HEAT" evidence="4">
    <location>
        <begin position="170"/>
        <end position="206"/>
    </location>
</feature>
<proteinExistence type="inferred from homology"/>
<evidence type="ECO:0000256" key="1">
    <source>
        <dbReference type="ARBA" id="ARBA00022737"/>
    </source>
</evidence>
<dbReference type="Gene3D" id="1.25.10.10">
    <property type="entry name" value="Leucine-rich Repeat Variant"/>
    <property type="match status" value="1"/>
</dbReference>
<dbReference type="FunFam" id="1.25.10.10:FF:000011">
    <property type="entry name" value="Serine/threonine-protein phosphatase 2A regulatory subunit A alpha isoform"/>
    <property type="match status" value="1"/>
</dbReference>
<dbReference type="GO" id="GO:0005634">
    <property type="term" value="C:nucleus"/>
    <property type="evidence" value="ECO:0007669"/>
    <property type="project" value="TreeGrafter"/>
</dbReference>
<evidence type="ECO:0000313" key="8">
    <source>
        <dbReference type="Proteomes" id="UP000677054"/>
    </source>
</evidence>
<evidence type="ECO:0000313" key="7">
    <source>
        <dbReference type="EMBL" id="CAD7244681.1"/>
    </source>
</evidence>
<evidence type="ECO:0000256" key="2">
    <source>
        <dbReference type="ARBA" id="ARBA00038332"/>
    </source>
</evidence>
<dbReference type="InterPro" id="IPR051023">
    <property type="entry name" value="PP2A_Regulatory_Subunit_A"/>
</dbReference>
<comment type="similarity">
    <text evidence="2">Belongs to the phosphatase 2A regulatory subunit A family.</text>
</comment>
<feature type="repeat" description="HEAT" evidence="4">
    <location>
        <begin position="528"/>
        <end position="566"/>
    </location>
</feature>
<feature type="domain" description="Phosphatase 2A Regulatory Subunit A helical" evidence="6">
    <location>
        <begin position="183"/>
        <end position="279"/>
    </location>
</feature>
<dbReference type="AlphaFoldDB" id="A0A7R9A1Z0"/>
<dbReference type="GO" id="GO:0019888">
    <property type="term" value="F:protein phosphatase regulator activity"/>
    <property type="evidence" value="ECO:0007669"/>
    <property type="project" value="TreeGrafter"/>
</dbReference>
<evidence type="ECO:0000256" key="4">
    <source>
        <dbReference type="PROSITE-ProRule" id="PRU00103"/>
    </source>
</evidence>
<dbReference type="PROSITE" id="PS50077">
    <property type="entry name" value="HEAT_REPEAT"/>
    <property type="match status" value="10"/>
</dbReference>
<evidence type="ECO:0000256" key="3">
    <source>
        <dbReference type="ARBA" id="ARBA00082658"/>
    </source>
</evidence>
<dbReference type="Pfam" id="PF22646">
    <property type="entry name" value="PPP2R1A-like_HEAT"/>
    <property type="match status" value="1"/>
</dbReference>
<dbReference type="Pfam" id="PF02985">
    <property type="entry name" value="HEAT"/>
    <property type="match status" value="2"/>
</dbReference>
<dbReference type="GO" id="GO:0000159">
    <property type="term" value="C:protein phosphatase type 2A complex"/>
    <property type="evidence" value="ECO:0007669"/>
    <property type="project" value="TreeGrafter"/>
</dbReference>
<feature type="repeat" description="HEAT" evidence="4">
    <location>
        <begin position="290"/>
        <end position="327"/>
    </location>
</feature>
<dbReference type="InterPro" id="IPR011989">
    <property type="entry name" value="ARM-like"/>
</dbReference>
<dbReference type="OrthoDB" id="340346at2759"/>
<feature type="repeat" description="HEAT" evidence="4">
    <location>
        <begin position="411"/>
        <end position="449"/>
    </location>
</feature>
<dbReference type="Pfam" id="PF22956">
    <property type="entry name" value="VPS15-like_hel"/>
    <property type="match status" value="1"/>
</dbReference>
<keyword evidence="1" id="KW-0677">Repeat</keyword>
<dbReference type="InterPro" id="IPR055231">
    <property type="entry name" value="2AA_helical"/>
</dbReference>
<organism evidence="7">
    <name type="scientific">Darwinula stevensoni</name>
    <dbReference type="NCBI Taxonomy" id="69355"/>
    <lineage>
        <taxon>Eukaryota</taxon>
        <taxon>Metazoa</taxon>
        <taxon>Ecdysozoa</taxon>
        <taxon>Arthropoda</taxon>
        <taxon>Crustacea</taxon>
        <taxon>Oligostraca</taxon>
        <taxon>Ostracoda</taxon>
        <taxon>Podocopa</taxon>
        <taxon>Podocopida</taxon>
        <taxon>Darwinulocopina</taxon>
        <taxon>Darwinuloidea</taxon>
        <taxon>Darwinulidae</taxon>
        <taxon>Darwinula</taxon>
    </lineage>
</organism>
<dbReference type="EMBL" id="CAJPEV010000685">
    <property type="protein sequence ID" value="CAG0887624.1"/>
    <property type="molecule type" value="Genomic_DNA"/>
</dbReference>
<gene>
    <name evidence="7" type="ORF">DSTB1V02_LOCUS4568</name>
</gene>
<feature type="repeat" description="HEAT" evidence="4">
    <location>
        <begin position="333"/>
        <end position="371"/>
    </location>
</feature>
<dbReference type="PANTHER" id="PTHR10648">
    <property type="entry name" value="SERINE/THREONINE-PROTEIN PHOSPHATASE PP2A 65 KDA REGULATORY SUBUNIT"/>
    <property type="match status" value="1"/>
</dbReference>
<dbReference type="GO" id="GO:0005829">
    <property type="term" value="C:cytosol"/>
    <property type="evidence" value="ECO:0007669"/>
    <property type="project" value="TreeGrafter"/>
</dbReference>
<dbReference type="Proteomes" id="UP000677054">
    <property type="component" value="Unassembled WGS sequence"/>
</dbReference>
<feature type="repeat" description="HEAT" evidence="4">
    <location>
        <begin position="489"/>
        <end position="527"/>
    </location>
</feature>
<dbReference type="InterPro" id="IPR000357">
    <property type="entry name" value="HEAT"/>
</dbReference>
<dbReference type="Pfam" id="PF13646">
    <property type="entry name" value="HEAT_2"/>
    <property type="match status" value="1"/>
</dbReference>
<dbReference type="EMBL" id="LR900202">
    <property type="protein sequence ID" value="CAD7244681.1"/>
    <property type="molecule type" value="Genomic_DNA"/>
</dbReference>
<dbReference type="InterPro" id="IPR016024">
    <property type="entry name" value="ARM-type_fold"/>
</dbReference>
<feature type="repeat" description="HEAT" evidence="4">
    <location>
        <begin position="16"/>
        <end position="54"/>
    </location>
</feature>
<dbReference type="SUPFAM" id="SSF48371">
    <property type="entry name" value="ARM repeat"/>
    <property type="match status" value="1"/>
</dbReference>
<keyword evidence="8" id="KW-1185">Reference proteome</keyword>
<reference evidence="7" key="1">
    <citation type="submission" date="2020-11" db="EMBL/GenBank/DDBJ databases">
        <authorList>
            <person name="Tran Van P."/>
        </authorList>
    </citation>
    <scope>NUCLEOTIDE SEQUENCE</scope>
</reference>
<accession>A0A7R9A1Z0</accession>
<sequence>MAGPEASAGGDDSLYPIAVLIDELRNEDVQLRLNSIRKLSTIALALGVERTRSELIPFLTDTIYDEDEVLLALAEQLGSFTTFVGGPEHVSCLLTPLEALATVEETVVRDKAVDSLRTLAAQHSTADLEQHFIPLVKRLSTGDWFTSRTSACGLFSVAYPRVSNPIKADLRSHFRQLCQDDTPMVRRAASSKLGEFARVVELEFVKVDLIPMFVNLAQDDQDSVRLLAVEACVSIASLLTQSSTEDTATHVMPTLKSCAEDKSWRVRYMVADKFSELQEAVGPELTKNELVTPFCSLLKDVEAEVRAAAAAKVRDFCQKLKEDARESIIMNQILPCVKELVSDPNQHVKSALASVIMGLSPIVGKNNTIEHLLPLFLNQLKDEYPEVRLNIISNLDCVNEVIGIQQLSQSLLPAIVELAEDQKWRVRLAIIEYMPLLAGQLGVEYFDEKLNYLCMAWLVDHVYAIREAATQNLRKLVEKFGSEWAKSTVIPKVVNMARDPNYLHRMTCLFCIQVLAEVCGPDVTAKHMLPTILTLAEDPVANVRFNVAKTLQKIHKTLEASAMQSQVKPCLDKLNNDADFDVRFYASEAIEFIANDKVKGGPMSTVFFKCCKYQEELGGGVDLNLLVIAGGVTRMN</sequence>
<dbReference type="InterPro" id="IPR054573">
    <property type="entry name" value="PP2A/SF3B1-like_HEAT"/>
</dbReference>
<name>A0A7R9A1Z0_9CRUS</name>
<feature type="repeat" description="HEAT" evidence="4">
    <location>
        <begin position="372"/>
        <end position="410"/>
    </location>
</feature>
<dbReference type="PANTHER" id="PTHR10648:SF4">
    <property type="entry name" value="PROTEIN PHOSPHATASE 2 (FORMERLY 2A), REGULATORY SUBUNIT A, BETA ISOFORM-RELATED"/>
    <property type="match status" value="1"/>
</dbReference>
<evidence type="ECO:0000259" key="5">
    <source>
        <dbReference type="Pfam" id="PF22646"/>
    </source>
</evidence>
<dbReference type="InterPro" id="IPR021133">
    <property type="entry name" value="HEAT_type_2"/>
</dbReference>
<feature type="repeat" description="HEAT" evidence="4">
    <location>
        <begin position="209"/>
        <end position="247"/>
    </location>
</feature>
<protein>
    <recommendedName>
        <fullName evidence="3">Protein phosphatase PP2A regulatory subunit A</fullName>
    </recommendedName>
</protein>
<feature type="domain" description="Phosphatase PP2A regulatory subunit A/Splicing factor 3B subunit 1-like HEAT repeat" evidence="5">
    <location>
        <begin position="283"/>
        <end position="364"/>
    </location>
</feature>
<evidence type="ECO:0000259" key="6">
    <source>
        <dbReference type="Pfam" id="PF22956"/>
    </source>
</evidence>
<feature type="repeat" description="HEAT" evidence="4">
    <location>
        <begin position="251"/>
        <end position="289"/>
    </location>
</feature>